<evidence type="ECO:0000256" key="6">
    <source>
        <dbReference type="ARBA" id="ARBA00022759"/>
    </source>
</evidence>
<dbReference type="Gene3D" id="3.40.50.300">
    <property type="entry name" value="P-loop containing nucleotide triphosphate hydrolases"/>
    <property type="match status" value="2"/>
</dbReference>
<dbReference type="CDD" id="cd17932">
    <property type="entry name" value="DEXQc_UvrD"/>
    <property type="match status" value="1"/>
</dbReference>
<feature type="domain" description="UvrD-like helicase ATP-binding" evidence="11">
    <location>
        <begin position="700"/>
        <end position="789"/>
    </location>
</feature>
<dbReference type="PANTHER" id="PTHR11070:SF2">
    <property type="entry name" value="ATP-DEPENDENT DNA HELICASE SRS2"/>
    <property type="match status" value="1"/>
</dbReference>
<dbReference type="GO" id="GO:0004519">
    <property type="term" value="F:endonuclease activity"/>
    <property type="evidence" value="ECO:0007669"/>
    <property type="project" value="UniProtKB-KW"/>
</dbReference>
<evidence type="ECO:0000259" key="12">
    <source>
        <dbReference type="Pfam" id="PF05840"/>
    </source>
</evidence>
<dbReference type="InterPro" id="IPR008766">
    <property type="entry name" value="Replication_gene_A-like"/>
</dbReference>
<dbReference type="Pfam" id="PF05840">
    <property type="entry name" value="Phage_GPA"/>
    <property type="match status" value="1"/>
</dbReference>
<feature type="domain" description="Replication gene A protein-like" evidence="12">
    <location>
        <begin position="129"/>
        <end position="287"/>
    </location>
</feature>
<name>A0A8J7FEV1_9NEIS</name>
<evidence type="ECO:0000256" key="9">
    <source>
        <dbReference type="ARBA" id="ARBA00022840"/>
    </source>
</evidence>
<dbReference type="EMBL" id="JADFUA010000001">
    <property type="protein sequence ID" value="MBE9607735.1"/>
    <property type="molecule type" value="Genomic_DNA"/>
</dbReference>
<evidence type="ECO:0000256" key="3">
    <source>
        <dbReference type="ARBA" id="ARBA00022705"/>
    </source>
</evidence>
<dbReference type="GO" id="GO:0016787">
    <property type="term" value="F:hydrolase activity"/>
    <property type="evidence" value="ECO:0007669"/>
    <property type="project" value="UniProtKB-KW"/>
</dbReference>
<keyword evidence="7" id="KW-0378">Hydrolase</keyword>
<organism evidence="13 14">
    <name type="scientific">Chitinilyticum piscinae</name>
    <dbReference type="NCBI Taxonomy" id="2866724"/>
    <lineage>
        <taxon>Bacteria</taxon>
        <taxon>Pseudomonadati</taxon>
        <taxon>Pseudomonadota</taxon>
        <taxon>Betaproteobacteria</taxon>
        <taxon>Neisseriales</taxon>
        <taxon>Chitinibacteraceae</taxon>
        <taxon>Chitinilyticum</taxon>
    </lineage>
</organism>
<keyword evidence="5" id="KW-0547">Nucleotide-binding</keyword>
<comment type="function">
    <text evidence="1">Possible endonuclease which induces a single-strand cut and initiates DNA replication.</text>
</comment>
<sequence>MTKSQYKYIRQNIAERISWGRPDIQAAAIEKANQCLEYIQANFSHLELENKNFLIPEHHIHRLKDEIFGQFPSFSSLYDQKIYVPPTLKWVLGKATNPKNWRRLYRANVLQAVELAAQKRKQIGGDSGQSYASKAAISHKKSQIDACRQFAKSRVLFDSRRAEKCAITPQKPDIKFAEWYCQLQAMRLLAEHQGLTSGGMLTITLPPEYHSNPKEAKDRTNTPQWTSKHTIKRGAKLITDYFNAVKAVLLKCKIKLLAVKVEEPQEDGTPHYHIVIWYKPEWFDAIKHRLVMDLPRLYGHRSTITGQGFSFKHNIGLVIRTRTANVIERADDKLKYQINNRQGTVYAIHNGSPSKGEAFDLNKGGGGVRFDLEAISSKMIPPDQLSPISGKQSLISYLIKYISKGIPKSGVLTDSVLAVMAHRSAHGLKAMQASGIPDGSLGVWDVALHTPEHVLKALEKRPDKTERTEILINLIRHCKKMPSAWSNSNDQVQFHTRLFELWVWMQKNADTYKVEVLKEIQPDKSSGKVTGLMVYDVQRLAVLMRDNPAQIKVKQRQREIKSLQKKVIDWARAGKNIYPLQEELSKQRQLLILRKQRLLVRKNQQKLAIATTVKTKLGDYKITTHNHRDSYMAYLTQLNVLARSGEPAQEHHQDENKNVSVLKNPNYTSVGNDSVLTTDHTQKLIEHAILGASTDSDLAQNIAIYAPIGKNHAIMAAAGSGKTYVLIRRVQIMLKAGISASSILVTTYTSHTANELKTRLAELGITKVMVGTLHHFAGQVLAQNGASHACNSYDQLIVLAAKVAIKEFHVLADEAQDLDADQWQLLHALGASIYAVGDARQSIYGWRGAESTQFIHFLNSCQRDLFGTSGRILMTHSRRSCAAIIGLANKLASDYASSIAIKRGGSVISKQCKDEVSEHQQIITFVQNQQSHSLVLTRQNSERIKIKKRLWEKGLANKASVMTIHAAKGAEAENVVLRCGKRKRAEVDGLETTNEWYVRITRAKKSLLITAVGGLPTAFLQALE</sequence>
<dbReference type="InterPro" id="IPR000212">
    <property type="entry name" value="DNA_helicase_UvrD/REP"/>
</dbReference>
<dbReference type="GO" id="GO:0000725">
    <property type="term" value="P:recombinational repair"/>
    <property type="evidence" value="ECO:0007669"/>
    <property type="project" value="TreeGrafter"/>
</dbReference>
<evidence type="ECO:0000313" key="13">
    <source>
        <dbReference type="EMBL" id="MBE9607735.1"/>
    </source>
</evidence>
<dbReference type="GO" id="GO:0043138">
    <property type="term" value="F:3'-5' DNA helicase activity"/>
    <property type="evidence" value="ECO:0007669"/>
    <property type="project" value="TreeGrafter"/>
</dbReference>
<dbReference type="GO" id="GO:0006260">
    <property type="term" value="P:DNA replication"/>
    <property type="evidence" value="ECO:0007669"/>
    <property type="project" value="UniProtKB-KW"/>
</dbReference>
<evidence type="ECO:0000256" key="8">
    <source>
        <dbReference type="ARBA" id="ARBA00022806"/>
    </source>
</evidence>
<evidence type="ECO:0000259" key="11">
    <source>
        <dbReference type="Pfam" id="PF00580"/>
    </source>
</evidence>
<dbReference type="AlphaFoldDB" id="A0A8J7FEV1"/>
<protein>
    <recommendedName>
        <fullName evidence="10">DNA 3'-5' helicase II</fullName>
    </recommendedName>
</protein>
<keyword evidence="6" id="KW-0255">Endonuclease</keyword>
<proteinExistence type="inferred from homology"/>
<comment type="similarity">
    <text evidence="2">Belongs to the phage GPA family.</text>
</comment>
<reference evidence="13 14" key="1">
    <citation type="submission" date="2020-10" db="EMBL/GenBank/DDBJ databases">
        <title>The genome sequence of Chitinilyticum litopenaei 4Y14.</title>
        <authorList>
            <person name="Liu Y."/>
        </authorList>
    </citation>
    <scope>NUCLEOTIDE SEQUENCE [LARGE SCALE GENOMIC DNA]</scope>
    <source>
        <strain evidence="13 14">4Y14</strain>
    </source>
</reference>
<dbReference type="InterPro" id="IPR027417">
    <property type="entry name" value="P-loop_NTPase"/>
</dbReference>
<dbReference type="GO" id="GO:0003677">
    <property type="term" value="F:DNA binding"/>
    <property type="evidence" value="ECO:0007669"/>
    <property type="project" value="InterPro"/>
</dbReference>
<evidence type="ECO:0000256" key="7">
    <source>
        <dbReference type="ARBA" id="ARBA00022801"/>
    </source>
</evidence>
<keyword evidence="14" id="KW-1185">Reference proteome</keyword>
<evidence type="ECO:0000256" key="2">
    <source>
        <dbReference type="ARBA" id="ARBA00009260"/>
    </source>
</evidence>
<keyword evidence="9" id="KW-0067">ATP-binding</keyword>
<dbReference type="Pfam" id="PF00580">
    <property type="entry name" value="UvrD-helicase"/>
    <property type="match status" value="2"/>
</dbReference>
<dbReference type="GO" id="GO:0005524">
    <property type="term" value="F:ATP binding"/>
    <property type="evidence" value="ECO:0007669"/>
    <property type="project" value="UniProtKB-KW"/>
</dbReference>
<evidence type="ECO:0000256" key="1">
    <source>
        <dbReference type="ARBA" id="ARBA00003293"/>
    </source>
</evidence>
<keyword evidence="3" id="KW-0235">DNA replication</keyword>
<evidence type="ECO:0000313" key="14">
    <source>
        <dbReference type="Proteomes" id="UP000604481"/>
    </source>
</evidence>
<keyword evidence="4" id="KW-0540">Nuclease</keyword>
<feature type="domain" description="UvrD-like helicase ATP-binding" evidence="11">
    <location>
        <begin position="808"/>
        <end position="860"/>
    </location>
</feature>
<dbReference type="SUPFAM" id="SSF52540">
    <property type="entry name" value="P-loop containing nucleoside triphosphate hydrolases"/>
    <property type="match status" value="1"/>
</dbReference>
<keyword evidence="8" id="KW-0347">Helicase</keyword>
<accession>A0A8J7FEV1</accession>
<evidence type="ECO:0000256" key="4">
    <source>
        <dbReference type="ARBA" id="ARBA00022722"/>
    </source>
</evidence>
<dbReference type="Proteomes" id="UP000604481">
    <property type="component" value="Unassembled WGS sequence"/>
</dbReference>
<evidence type="ECO:0000256" key="10">
    <source>
        <dbReference type="ARBA" id="ARBA00034923"/>
    </source>
</evidence>
<dbReference type="PANTHER" id="PTHR11070">
    <property type="entry name" value="UVRD / RECB / PCRA DNA HELICASE FAMILY MEMBER"/>
    <property type="match status" value="1"/>
</dbReference>
<evidence type="ECO:0000256" key="5">
    <source>
        <dbReference type="ARBA" id="ARBA00022741"/>
    </source>
</evidence>
<dbReference type="InterPro" id="IPR014016">
    <property type="entry name" value="UvrD-like_ATP-bd"/>
</dbReference>
<gene>
    <name evidence="13" type="ORF">INR99_00055</name>
</gene>
<comment type="caution">
    <text evidence="13">The sequence shown here is derived from an EMBL/GenBank/DDBJ whole genome shotgun (WGS) entry which is preliminary data.</text>
</comment>
<dbReference type="RefSeq" id="WP_144290327.1">
    <property type="nucleotide sequence ID" value="NZ_JADFUA010000001.1"/>
</dbReference>